<dbReference type="PANTHER" id="PTHR22946:SF9">
    <property type="entry name" value="POLYKETIDE TRANSFERASE AF380"/>
    <property type="match status" value="1"/>
</dbReference>
<dbReference type="Gene3D" id="3.40.50.1820">
    <property type="entry name" value="alpha/beta hydrolase"/>
    <property type="match status" value="1"/>
</dbReference>
<organism evidence="4 5">
    <name type="scientific">Rubritalea spongiae</name>
    <dbReference type="NCBI Taxonomy" id="430797"/>
    <lineage>
        <taxon>Bacteria</taxon>
        <taxon>Pseudomonadati</taxon>
        <taxon>Verrucomicrobiota</taxon>
        <taxon>Verrucomicrobiia</taxon>
        <taxon>Verrucomicrobiales</taxon>
        <taxon>Rubritaleaceae</taxon>
        <taxon>Rubritalea</taxon>
    </lineage>
</organism>
<reference evidence="5" key="1">
    <citation type="journal article" date="2019" name="Int. J. Syst. Evol. Microbiol.">
        <title>The Global Catalogue of Microorganisms (GCM) 10K type strain sequencing project: providing services to taxonomists for standard genome sequencing and annotation.</title>
        <authorList>
            <consortium name="The Broad Institute Genomics Platform"/>
            <consortium name="The Broad Institute Genome Sequencing Center for Infectious Disease"/>
            <person name="Wu L."/>
            <person name="Ma J."/>
        </authorList>
    </citation>
    <scope>NUCLEOTIDE SEQUENCE [LARGE SCALE GENOMIC DNA]</scope>
    <source>
        <strain evidence="5">JCM 16545</strain>
    </source>
</reference>
<dbReference type="PANTHER" id="PTHR22946">
    <property type="entry name" value="DIENELACTONE HYDROLASE DOMAIN-CONTAINING PROTEIN-RELATED"/>
    <property type="match status" value="1"/>
</dbReference>
<proteinExistence type="predicted"/>
<evidence type="ECO:0000313" key="4">
    <source>
        <dbReference type="EMBL" id="MFD2277444.1"/>
    </source>
</evidence>
<dbReference type="InterPro" id="IPR050261">
    <property type="entry name" value="FrsA_esterase"/>
</dbReference>
<protein>
    <submittedName>
        <fullName evidence="4">Alpha/beta hydrolase family protein</fullName>
        <ecNumber evidence="4">3.4.-.-</ecNumber>
    </submittedName>
</protein>
<dbReference type="InterPro" id="IPR002471">
    <property type="entry name" value="Pept_S9_AS"/>
</dbReference>
<dbReference type="PROSITE" id="PS00708">
    <property type="entry name" value="PRO_ENDOPEP_SER"/>
    <property type="match status" value="1"/>
</dbReference>
<accession>A0ABW5E5K9</accession>
<dbReference type="InterPro" id="IPR029058">
    <property type="entry name" value="AB_hydrolase_fold"/>
</dbReference>
<evidence type="ECO:0000256" key="2">
    <source>
        <dbReference type="SAM" id="SignalP"/>
    </source>
</evidence>
<dbReference type="EC" id="3.4.-.-" evidence="4"/>
<feature type="domain" description="Acetyl xylan esterase" evidence="3">
    <location>
        <begin position="80"/>
        <end position="221"/>
    </location>
</feature>
<name>A0ABW5E5K9_9BACT</name>
<keyword evidence="2" id="KW-0732">Signal</keyword>
<dbReference type="Pfam" id="PF05448">
    <property type="entry name" value="AXE1"/>
    <property type="match status" value="1"/>
</dbReference>
<dbReference type="SUPFAM" id="SSF53474">
    <property type="entry name" value="alpha/beta-Hydrolases"/>
    <property type="match status" value="1"/>
</dbReference>
<comment type="caution">
    <text evidence="4">The sequence shown here is derived from an EMBL/GenBank/DDBJ whole genome shotgun (WGS) entry which is preliminary data.</text>
</comment>
<dbReference type="RefSeq" id="WP_377093365.1">
    <property type="nucleotide sequence ID" value="NZ_JBHSJM010000001.1"/>
</dbReference>
<dbReference type="Proteomes" id="UP001597297">
    <property type="component" value="Unassembled WGS sequence"/>
</dbReference>
<evidence type="ECO:0000313" key="5">
    <source>
        <dbReference type="Proteomes" id="UP001597297"/>
    </source>
</evidence>
<keyword evidence="5" id="KW-1185">Reference proteome</keyword>
<feature type="signal peptide" evidence="2">
    <location>
        <begin position="1"/>
        <end position="28"/>
    </location>
</feature>
<dbReference type="GO" id="GO:0016787">
    <property type="term" value="F:hydrolase activity"/>
    <property type="evidence" value="ECO:0007669"/>
    <property type="project" value="UniProtKB-KW"/>
</dbReference>
<sequence>MQIKRFLTRSSILTGFLIGSLCSSLLYAQAELPDANKPLMEQLDGKVLEVPQVYPHPSYDVGEVKGIFYDCIDYQGKPTRSFAYLGIPKSDKPVPAMVLVHGGGGTAFHKWVKIWNDRGYAAIAMDLEGHIPKVVETGGGRLSHPHSGPSRVGRFNDAEKPIKEQWMYHAVSDIMIAHTLLASLPEVDADKVGVTGISWGGILSSLVSGVDTRFKCAMPVYGCGYLYESHGHFQSVSGDAQKFWDPARHFAEGKVPTLWVNSDIDGHFSVNCTSRSYQLTSDHAYLSIHPGMAHGHGAGWDPRRVPEIYFFADYYLKGNEAAALTKITQQPSGRAMELAYESVKQIESAMVYYLDEPIIYRKPADTPKAKHSRPGPWKQLEAEVNAEKHSVSATLPESAMTYYVNLKDAAGRISSSVVVEVE</sequence>
<keyword evidence="1 4" id="KW-0378">Hydrolase</keyword>
<dbReference type="InterPro" id="IPR008391">
    <property type="entry name" value="AXE1_dom"/>
</dbReference>
<evidence type="ECO:0000256" key="1">
    <source>
        <dbReference type="ARBA" id="ARBA00022801"/>
    </source>
</evidence>
<dbReference type="EMBL" id="JBHUJC010000042">
    <property type="protein sequence ID" value="MFD2277444.1"/>
    <property type="molecule type" value="Genomic_DNA"/>
</dbReference>
<evidence type="ECO:0000259" key="3">
    <source>
        <dbReference type="Pfam" id="PF05448"/>
    </source>
</evidence>
<feature type="chain" id="PRO_5045929928" evidence="2">
    <location>
        <begin position="29"/>
        <end position="422"/>
    </location>
</feature>
<gene>
    <name evidence="4" type="ORF">ACFSQZ_13270</name>
</gene>